<proteinExistence type="predicted"/>
<name>A0A0E9SDG0_ANGAN</name>
<accession>A0A0E9SDG0</accession>
<evidence type="ECO:0000313" key="1">
    <source>
        <dbReference type="EMBL" id="JAH39414.1"/>
    </source>
</evidence>
<reference evidence="1" key="2">
    <citation type="journal article" date="2015" name="Fish Shellfish Immunol.">
        <title>Early steps in the European eel (Anguilla anguilla)-Vibrio vulnificus interaction in the gills: Role of the RtxA13 toxin.</title>
        <authorList>
            <person name="Callol A."/>
            <person name="Pajuelo D."/>
            <person name="Ebbesson L."/>
            <person name="Teles M."/>
            <person name="MacKenzie S."/>
            <person name="Amaro C."/>
        </authorList>
    </citation>
    <scope>NUCLEOTIDE SEQUENCE</scope>
</reference>
<dbReference type="EMBL" id="GBXM01069163">
    <property type="protein sequence ID" value="JAH39414.1"/>
    <property type="molecule type" value="Transcribed_RNA"/>
</dbReference>
<sequence length="48" mass="5773">MVSNKETKNTHKQTYKQRKLWEWFRSVSPPSLLEDILTFLGSETKYLI</sequence>
<reference evidence="1" key="1">
    <citation type="submission" date="2014-11" db="EMBL/GenBank/DDBJ databases">
        <authorList>
            <person name="Amaro Gonzalez C."/>
        </authorList>
    </citation>
    <scope>NUCLEOTIDE SEQUENCE</scope>
</reference>
<dbReference type="AlphaFoldDB" id="A0A0E9SDG0"/>
<protein>
    <submittedName>
        <fullName evidence="1">Uncharacterized protein</fullName>
    </submittedName>
</protein>
<organism evidence="1">
    <name type="scientific">Anguilla anguilla</name>
    <name type="common">European freshwater eel</name>
    <name type="synonym">Muraena anguilla</name>
    <dbReference type="NCBI Taxonomy" id="7936"/>
    <lineage>
        <taxon>Eukaryota</taxon>
        <taxon>Metazoa</taxon>
        <taxon>Chordata</taxon>
        <taxon>Craniata</taxon>
        <taxon>Vertebrata</taxon>
        <taxon>Euteleostomi</taxon>
        <taxon>Actinopterygii</taxon>
        <taxon>Neopterygii</taxon>
        <taxon>Teleostei</taxon>
        <taxon>Anguilliformes</taxon>
        <taxon>Anguillidae</taxon>
        <taxon>Anguilla</taxon>
    </lineage>
</organism>